<sequence length="332" mass="36339">MTPIPFFDLVEKFQRWIVVSHEKPDGDTLGCGSAVSSVLRSMGKKVIWCGPSDMPQIYSFFSSSGEYIRFSDPRDVRSSLGDDPVGWFFLDLSDFTRAMEYIPRLSGDVVVNVDHHGDNTFFGDYNWVDPSAAAVGEMVARMFRDLDIPLSGSVATDLYVAIATDTGFFRFSSVTPVTFDVAGFLLSRGVDVAFLDDALNRSMDEGILHLWGKALCRVASSGDGLVVVSWLDEDDFRQCGCGPASTEGLVNLIFSTPKSMVGAMVSRDCGDVSRVSLRTRRPVNAREIAALFGGGGHERAAGFRLNMSPEEGARMLLGELVSHVLQWISSDR</sequence>
<dbReference type="Proteomes" id="UP000005730">
    <property type="component" value="Chromosome"/>
</dbReference>
<dbReference type="PANTHER" id="PTHR47618:SF1">
    <property type="entry name" value="BIFUNCTIONAL OLIGORIBONUCLEASE AND PAP PHOSPHATASE NRNA"/>
    <property type="match status" value="1"/>
</dbReference>
<dbReference type="InterPro" id="IPR051319">
    <property type="entry name" value="Oligoribo/pAp-PDE_c-di-AMP_PDE"/>
</dbReference>
<dbReference type="Pfam" id="PF02272">
    <property type="entry name" value="DHHA1"/>
    <property type="match status" value="1"/>
</dbReference>
<dbReference type="GO" id="GO:0003676">
    <property type="term" value="F:nucleic acid binding"/>
    <property type="evidence" value="ECO:0007669"/>
    <property type="project" value="InterPro"/>
</dbReference>
<dbReference type="AlphaFoldDB" id="H0URL9"/>
<feature type="domain" description="DHHA1" evidence="2">
    <location>
        <begin position="260"/>
        <end position="307"/>
    </location>
</feature>
<protein>
    <submittedName>
        <fullName evidence="3">Exopolyphosphatase-like enzyme</fullName>
    </submittedName>
</protein>
<name>H0URL9_9BACT</name>
<feature type="domain" description="DDH" evidence="1">
    <location>
        <begin position="17"/>
        <end position="162"/>
    </location>
</feature>
<gene>
    <name evidence="3" type="ORF">TheveDRAFT_0809</name>
</gene>
<dbReference type="Pfam" id="PF01368">
    <property type="entry name" value="DHH"/>
    <property type="match status" value="1"/>
</dbReference>
<dbReference type="InterPro" id="IPR001667">
    <property type="entry name" value="DDH_dom"/>
</dbReference>
<dbReference type="InterPro" id="IPR038763">
    <property type="entry name" value="DHH_sf"/>
</dbReference>
<evidence type="ECO:0000259" key="2">
    <source>
        <dbReference type="Pfam" id="PF02272"/>
    </source>
</evidence>
<dbReference type="Gene3D" id="3.90.1640.10">
    <property type="entry name" value="inorganic pyrophosphatase (n-terminal core)"/>
    <property type="match status" value="1"/>
</dbReference>
<dbReference type="InterPro" id="IPR003156">
    <property type="entry name" value="DHHA1_dom"/>
</dbReference>
<accession>H0URL9</accession>
<evidence type="ECO:0000313" key="3">
    <source>
        <dbReference type="EMBL" id="EHM09958.1"/>
    </source>
</evidence>
<evidence type="ECO:0000259" key="1">
    <source>
        <dbReference type="Pfam" id="PF01368"/>
    </source>
</evidence>
<proteinExistence type="predicted"/>
<dbReference type="SUPFAM" id="SSF64182">
    <property type="entry name" value="DHH phosphoesterases"/>
    <property type="match status" value="1"/>
</dbReference>
<evidence type="ECO:0000313" key="4">
    <source>
        <dbReference type="Proteomes" id="UP000005730"/>
    </source>
</evidence>
<keyword evidence="4" id="KW-1185">Reference proteome</keyword>
<dbReference type="HOGENOM" id="CLU_039720_0_0_0"/>
<dbReference type="PANTHER" id="PTHR47618">
    <property type="entry name" value="BIFUNCTIONAL OLIGORIBONUCLEASE AND PAP PHOSPHATASE NRNA"/>
    <property type="match status" value="1"/>
</dbReference>
<reference evidence="3 4" key="1">
    <citation type="submission" date="2011-10" db="EMBL/GenBank/DDBJ databases">
        <title>The Noncontiguous Finished genome of Thermanaerovibrio velox DSM 12556.</title>
        <authorList>
            <consortium name="US DOE Joint Genome Institute (JGI-PGF)"/>
            <person name="Lucas S."/>
            <person name="Copeland A."/>
            <person name="Lapidus A."/>
            <person name="Glavina del Rio T."/>
            <person name="Dalin E."/>
            <person name="Tice H."/>
            <person name="Bruce D."/>
            <person name="Goodwin L."/>
            <person name="Pitluck S."/>
            <person name="Peters L."/>
            <person name="Mikhailova N."/>
            <person name="Teshima H."/>
            <person name="Kyrpides N."/>
            <person name="Mavromatis K."/>
            <person name="Ivanova N."/>
            <person name="Markowitz V."/>
            <person name="Cheng J.-F."/>
            <person name="Hugenholtz P."/>
            <person name="Woyke T."/>
            <person name="Wu D."/>
            <person name="Spring S."/>
            <person name="Brambilla E.-M."/>
            <person name="Klenk H.-P."/>
            <person name="Eisen J.A."/>
        </authorList>
    </citation>
    <scope>NUCLEOTIDE SEQUENCE [LARGE SCALE GENOMIC DNA]</scope>
    <source>
        <strain evidence="3 4">DSM 12556</strain>
    </source>
</reference>
<organism evidence="3 4">
    <name type="scientific">Thermanaerovibrio velox DSM 12556</name>
    <dbReference type="NCBI Taxonomy" id="926567"/>
    <lineage>
        <taxon>Bacteria</taxon>
        <taxon>Thermotogati</taxon>
        <taxon>Synergistota</taxon>
        <taxon>Synergistia</taxon>
        <taxon>Synergistales</taxon>
        <taxon>Synergistaceae</taxon>
        <taxon>Thermanaerovibrio</taxon>
    </lineage>
</organism>
<dbReference type="EMBL" id="CM001377">
    <property type="protein sequence ID" value="EHM09958.1"/>
    <property type="molecule type" value="Genomic_DNA"/>
</dbReference>
<dbReference type="RefSeq" id="WP_006583452.1">
    <property type="nucleotide sequence ID" value="NZ_CM001377.1"/>
</dbReference>
<dbReference type="eggNOG" id="COG0618">
    <property type="taxonomic scope" value="Bacteria"/>
</dbReference>
<dbReference type="STRING" id="926567.TheveDRAFT_0809"/>
<dbReference type="Gene3D" id="3.10.310.30">
    <property type="match status" value="1"/>
</dbReference>